<evidence type="ECO:0000313" key="1">
    <source>
        <dbReference type="Proteomes" id="UP000887579"/>
    </source>
</evidence>
<organism evidence="1 2">
    <name type="scientific">Panagrolaimus sp. ES5</name>
    <dbReference type="NCBI Taxonomy" id="591445"/>
    <lineage>
        <taxon>Eukaryota</taxon>
        <taxon>Metazoa</taxon>
        <taxon>Ecdysozoa</taxon>
        <taxon>Nematoda</taxon>
        <taxon>Chromadorea</taxon>
        <taxon>Rhabditida</taxon>
        <taxon>Tylenchina</taxon>
        <taxon>Panagrolaimomorpha</taxon>
        <taxon>Panagrolaimoidea</taxon>
        <taxon>Panagrolaimidae</taxon>
        <taxon>Panagrolaimus</taxon>
    </lineage>
</organism>
<proteinExistence type="predicted"/>
<accession>A0AC34F3Q7</accession>
<name>A0AC34F3Q7_9BILA</name>
<reference evidence="2" key="1">
    <citation type="submission" date="2022-11" db="UniProtKB">
        <authorList>
            <consortium name="WormBaseParasite"/>
        </authorList>
    </citation>
    <scope>IDENTIFICATION</scope>
</reference>
<sequence length="345" mass="39823">MYFISENSSFNESENADNFGTLIGIHENYLYSANSFENELKIYRKKVMETRNWKLFWSCEISTTSLCMCQNTVSEAYGIVGDQLFIAAYGMIPNDVVTRFHLSSINLITNEITDYKTDHITFIDFAYCLCNQCCQSSITSLNPQNPSEICIIPWCPESYPHFSSMVGTSVDCLQIKLNIDSESKICNYLESAGFNVGKHSENELFWNQSNIGILEFGKIVYFRENYLILAGRNASETKLEITQDSDFQNCLYAGFYSTQTGLKFIAFEKGEHKNQQISSIFNVFFDEEKNEANPLYREIQKYSKLKKPKFGDRRRICKKSRKFGLSQNGIKKMLGLPKSYRFCIY</sequence>
<evidence type="ECO:0000313" key="2">
    <source>
        <dbReference type="WBParaSite" id="ES5_v2.g11493.t1"/>
    </source>
</evidence>
<dbReference type="WBParaSite" id="ES5_v2.g11493.t1">
    <property type="protein sequence ID" value="ES5_v2.g11493.t1"/>
    <property type="gene ID" value="ES5_v2.g11493"/>
</dbReference>
<protein>
    <submittedName>
        <fullName evidence="2">Uncharacterized protein</fullName>
    </submittedName>
</protein>
<dbReference type="Proteomes" id="UP000887579">
    <property type="component" value="Unplaced"/>
</dbReference>